<feature type="compositionally biased region" description="Basic and acidic residues" evidence="2">
    <location>
        <begin position="181"/>
        <end position="200"/>
    </location>
</feature>
<name>A0A978UXC5_ZIZJJ</name>
<dbReference type="PANTHER" id="PTHR31471:SF66">
    <property type="entry name" value="CARBOXY-TERMINAL REGION REMORIN"/>
    <property type="match status" value="1"/>
</dbReference>
<organism evidence="4 5">
    <name type="scientific">Ziziphus jujuba var. spinosa</name>
    <dbReference type="NCBI Taxonomy" id="714518"/>
    <lineage>
        <taxon>Eukaryota</taxon>
        <taxon>Viridiplantae</taxon>
        <taxon>Streptophyta</taxon>
        <taxon>Embryophyta</taxon>
        <taxon>Tracheophyta</taxon>
        <taxon>Spermatophyta</taxon>
        <taxon>Magnoliopsida</taxon>
        <taxon>eudicotyledons</taxon>
        <taxon>Gunneridae</taxon>
        <taxon>Pentapetalae</taxon>
        <taxon>rosids</taxon>
        <taxon>fabids</taxon>
        <taxon>Rosales</taxon>
        <taxon>Rhamnaceae</taxon>
        <taxon>Paliureae</taxon>
        <taxon>Ziziphus</taxon>
    </lineage>
</organism>
<dbReference type="AlphaFoldDB" id="A0A978UXC5"/>
<dbReference type="PANTHER" id="PTHR31471">
    <property type="entry name" value="OS02G0116800 PROTEIN"/>
    <property type="match status" value="1"/>
</dbReference>
<gene>
    <name evidence="4" type="ORF">FEM48_Zijuj08G0058600</name>
</gene>
<feature type="domain" description="Remorin C-terminal" evidence="3">
    <location>
        <begin position="127"/>
        <end position="229"/>
    </location>
</feature>
<evidence type="ECO:0000313" key="5">
    <source>
        <dbReference type="Proteomes" id="UP000813462"/>
    </source>
</evidence>
<evidence type="ECO:0000256" key="1">
    <source>
        <dbReference type="ARBA" id="ARBA00005711"/>
    </source>
</evidence>
<evidence type="ECO:0000256" key="2">
    <source>
        <dbReference type="SAM" id="MobiDB-lite"/>
    </source>
</evidence>
<dbReference type="Pfam" id="PF03763">
    <property type="entry name" value="Remorin_C"/>
    <property type="match status" value="1"/>
</dbReference>
<evidence type="ECO:0000259" key="3">
    <source>
        <dbReference type="Pfam" id="PF03763"/>
    </source>
</evidence>
<dbReference type="InterPro" id="IPR005516">
    <property type="entry name" value="Remorin_C"/>
</dbReference>
<comment type="caution">
    <text evidence="4">The sequence shown here is derived from an EMBL/GenBank/DDBJ whole genome shotgun (WGS) entry which is preliminary data.</text>
</comment>
<protein>
    <recommendedName>
        <fullName evidence="3">Remorin C-terminal domain-containing protein</fullName>
    </recommendedName>
</protein>
<dbReference type="EMBL" id="JAEACU010000008">
    <property type="protein sequence ID" value="KAH7519641.1"/>
    <property type="molecule type" value="Genomic_DNA"/>
</dbReference>
<proteinExistence type="inferred from homology"/>
<reference evidence="4" key="1">
    <citation type="journal article" date="2021" name="Front. Plant Sci.">
        <title>Chromosome-Scale Genome Assembly for Chinese Sour Jujube and Insights Into Its Genome Evolution and Domestication Signature.</title>
        <authorList>
            <person name="Shen L.-Y."/>
            <person name="Luo H."/>
            <person name="Wang X.-L."/>
            <person name="Wang X.-M."/>
            <person name="Qiu X.-J."/>
            <person name="Liu H."/>
            <person name="Zhou S.-S."/>
            <person name="Jia K.-H."/>
            <person name="Nie S."/>
            <person name="Bao Y.-T."/>
            <person name="Zhang R.-G."/>
            <person name="Yun Q.-Z."/>
            <person name="Chai Y.-H."/>
            <person name="Lu J.-Y."/>
            <person name="Li Y."/>
            <person name="Zhao S.-W."/>
            <person name="Mao J.-F."/>
            <person name="Jia S.-G."/>
            <person name="Mao Y.-M."/>
        </authorList>
    </citation>
    <scope>NUCLEOTIDE SEQUENCE</scope>
    <source>
        <strain evidence="4">AT0</strain>
        <tissue evidence="4">Leaf</tissue>
    </source>
</reference>
<dbReference type="Proteomes" id="UP000813462">
    <property type="component" value="Unassembled WGS sequence"/>
</dbReference>
<accession>A0A978UXC5</accession>
<sequence>MTVLCESYYSQSLCTLPNRSKQSTPHIQVNDWMEHAQQQLGHLQNYPQDCGFKCYLGSSSTCENEFVGLPIPTEKEECGSVRDYSHQGCAQSMNEPSEAGSADAQQSKLMTRPKPYHAFLDEVKKKELEAEIDSWRKAKQMELMDKLTRKEAAINEWELKQASKVMEEMKKLEIKLEKRRAKMSEKTQKKISKAKAEANKKIAKARRATNDKISEVSKVSSRARTTRNLTWIKLLRFF</sequence>
<feature type="region of interest" description="Disordered" evidence="2">
    <location>
        <begin position="181"/>
        <end position="219"/>
    </location>
</feature>
<evidence type="ECO:0000313" key="4">
    <source>
        <dbReference type="EMBL" id="KAH7519641.1"/>
    </source>
</evidence>
<comment type="similarity">
    <text evidence="1">Belongs to the remorin family.</text>
</comment>